<protein>
    <submittedName>
        <fullName evidence="1">Polyprotein</fullName>
    </submittedName>
</protein>
<name>A0A2P4YHY5_9STRA</name>
<proteinExistence type="predicted"/>
<sequence>MKSKPYRSLVGSLMYLTCVTRPDIAVAVIKLSRFLENSRQRHWDAGIKLVHYLLKSKDTLEPIY</sequence>
<comment type="caution">
    <text evidence="1">The sequence shown here is derived from an EMBL/GenBank/DDBJ whole genome shotgun (WGS) entry which is preliminary data.</text>
</comment>
<accession>A0A2P4YHY5</accession>
<keyword evidence="2" id="KW-1185">Reference proteome</keyword>
<dbReference type="Proteomes" id="UP000237271">
    <property type="component" value="Unassembled WGS sequence"/>
</dbReference>
<evidence type="ECO:0000313" key="1">
    <source>
        <dbReference type="EMBL" id="POM77421.1"/>
    </source>
</evidence>
<gene>
    <name evidence="1" type="ORF">PHPALM_5198</name>
</gene>
<dbReference type="PANTHER" id="PTHR11439:SF440">
    <property type="entry name" value="INTEGRASE CATALYTIC DOMAIN-CONTAINING PROTEIN"/>
    <property type="match status" value="1"/>
</dbReference>
<organism evidence="1 2">
    <name type="scientific">Phytophthora palmivora</name>
    <dbReference type="NCBI Taxonomy" id="4796"/>
    <lineage>
        <taxon>Eukaryota</taxon>
        <taxon>Sar</taxon>
        <taxon>Stramenopiles</taxon>
        <taxon>Oomycota</taxon>
        <taxon>Peronosporomycetes</taxon>
        <taxon>Peronosporales</taxon>
        <taxon>Peronosporaceae</taxon>
        <taxon>Phytophthora</taxon>
    </lineage>
</organism>
<dbReference type="AlphaFoldDB" id="A0A2P4YHY5"/>
<dbReference type="PANTHER" id="PTHR11439">
    <property type="entry name" value="GAG-POL-RELATED RETROTRANSPOSON"/>
    <property type="match status" value="1"/>
</dbReference>
<dbReference type="EMBL" id="NCKW01002624">
    <property type="protein sequence ID" value="POM77421.1"/>
    <property type="molecule type" value="Genomic_DNA"/>
</dbReference>
<evidence type="ECO:0000313" key="2">
    <source>
        <dbReference type="Proteomes" id="UP000237271"/>
    </source>
</evidence>
<dbReference type="OrthoDB" id="430476at2759"/>
<reference evidence="1 2" key="1">
    <citation type="journal article" date="2017" name="Genome Biol. Evol.">
        <title>Phytophthora megakarya and P. palmivora, closely related causal agents of cacao black pod rot, underwent increases in genome sizes and gene numbers by different mechanisms.</title>
        <authorList>
            <person name="Ali S.S."/>
            <person name="Shao J."/>
            <person name="Lary D.J."/>
            <person name="Kronmiller B."/>
            <person name="Shen D."/>
            <person name="Strem M.D."/>
            <person name="Amoako-Attah I."/>
            <person name="Akrofi A.Y."/>
            <person name="Begoude B.A."/>
            <person name="Ten Hoopen G.M."/>
            <person name="Coulibaly K."/>
            <person name="Kebe B.I."/>
            <person name="Melnick R.L."/>
            <person name="Guiltinan M.J."/>
            <person name="Tyler B.M."/>
            <person name="Meinhardt L.W."/>
            <person name="Bailey B.A."/>
        </authorList>
    </citation>
    <scope>NUCLEOTIDE SEQUENCE [LARGE SCALE GENOMIC DNA]</scope>
    <source>
        <strain evidence="2">sbr112.9</strain>
    </source>
</reference>